<keyword evidence="1" id="KW-0678">Repressor</keyword>
<protein>
    <recommendedName>
        <fullName evidence="6">N-acetyltransferase domain-containing protein</fullName>
    </recommendedName>
</protein>
<evidence type="ECO:0000313" key="7">
    <source>
        <dbReference type="EMBL" id="PTA68990.1"/>
    </source>
</evidence>
<keyword evidence="8" id="KW-1185">Reference proteome</keyword>
<evidence type="ECO:0000259" key="6">
    <source>
        <dbReference type="PROSITE" id="PS51186"/>
    </source>
</evidence>
<evidence type="ECO:0000256" key="3">
    <source>
        <dbReference type="ARBA" id="ARBA00022679"/>
    </source>
</evidence>
<dbReference type="SUPFAM" id="SSF55729">
    <property type="entry name" value="Acyl-CoA N-acyltransferases (Nat)"/>
    <property type="match status" value="1"/>
</dbReference>
<dbReference type="Proteomes" id="UP000240317">
    <property type="component" value="Unassembled WGS sequence"/>
</dbReference>
<dbReference type="InterPro" id="IPR016181">
    <property type="entry name" value="Acyl_CoA_acyltransferase"/>
</dbReference>
<proteinExistence type="predicted"/>
<dbReference type="InterPro" id="IPR000182">
    <property type="entry name" value="GNAT_dom"/>
</dbReference>
<dbReference type="PROSITE" id="PS51186">
    <property type="entry name" value="GNAT"/>
    <property type="match status" value="1"/>
</dbReference>
<reference evidence="7 8" key="1">
    <citation type="submission" date="2018-03" db="EMBL/GenBank/DDBJ databases">
        <title>Draft genome of Deinococcus sp. OD32.</title>
        <authorList>
            <person name="Wang X.-P."/>
            <person name="Du Z.-J."/>
        </authorList>
    </citation>
    <scope>NUCLEOTIDE SEQUENCE [LARGE SCALE GENOMIC DNA]</scope>
    <source>
        <strain evidence="7 8">OD32</strain>
    </source>
</reference>
<evidence type="ECO:0000256" key="2">
    <source>
        <dbReference type="ARBA" id="ARBA00022649"/>
    </source>
</evidence>
<keyword evidence="3" id="KW-0808">Transferase</keyword>
<dbReference type="Gene3D" id="3.40.630.30">
    <property type="match status" value="1"/>
</dbReference>
<dbReference type="PANTHER" id="PTHR36449">
    <property type="entry name" value="ACETYLTRANSFERASE-RELATED"/>
    <property type="match status" value="1"/>
</dbReference>
<comment type="caution">
    <text evidence="7">The sequence shown here is derived from an EMBL/GenBank/DDBJ whole genome shotgun (WGS) entry which is preliminary data.</text>
</comment>
<keyword evidence="2" id="KW-1277">Toxin-antitoxin system</keyword>
<dbReference type="EMBL" id="PYSV01000003">
    <property type="protein sequence ID" value="PTA68990.1"/>
    <property type="molecule type" value="Genomic_DNA"/>
</dbReference>
<dbReference type="PANTHER" id="PTHR36449:SF1">
    <property type="entry name" value="ACETYLTRANSFERASE"/>
    <property type="match status" value="1"/>
</dbReference>
<gene>
    <name evidence="7" type="ORF">C8263_04105</name>
</gene>
<feature type="domain" description="N-acetyltransferase" evidence="6">
    <location>
        <begin position="1"/>
        <end position="153"/>
    </location>
</feature>
<evidence type="ECO:0000256" key="1">
    <source>
        <dbReference type="ARBA" id="ARBA00022491"/>
    </source>
</evidence>
<dbReference type="GO" id="GO:0016747">
    <property type="term" value="F:acyltransferase activity, transferring groups other than amino-acyl groups"/>
    <property type="evidence" value="ECO:0007669"/>
    <property type="project" value="InterPro"/>
</dbReference>
<organism evidence="7 8">
    <name type="scientific">Deinococcus arcticus</name>
    <dbReference type="NCBI Taxonomy" id="2136176"/>
    <lineage>
        <taxon>Bacteria</taxon>
        <taxon>Thermotogati</taxon>
        <taxon>Deinococcota</taxon>
        <taxon>Deinococci</taxon>
        <taxon>Deinococcales</taxon>
        <taxon>Deinococcaceae</taxon>
        <taxon>Deinococcus</taxon>
    </lineage>
</organism>
<dbReference type="AlphaFoldDB" id="A0A2T3WAQ8"/>
<accession>A0A2T3WAQ8</accession>
<evidence type="ECO:0000256" key="5">
    <source>
        <dbReference type="ARBA" id="ARBA00049880"/>
    </source>
</evidence>
<comment type="catalytic activity">
    <reaction evidence="5">
        <text>glycyl-tRNA(Gly) + acetyl-CoA = N-acetylglycyl-tRNA(Gly) + CoA + H(+)</text>
        <dbReference type="Rhea" id="RHEA:81867"/>
        <dbReference type="Rhea" id="RHEA-COMP:9683"/>
        <dbReference type="Rhea" id="RHEA-COMP:19766"/>
        <dbReference type="ChEBI" id="CHEBI:15378"/>
        <dbReference type="ChEBI" id="CHEBI:57287"/>
        <dbReference type="ChEBI" id="CHEBI:57288"/>
        <dbReference type="ChEBI" id="CHEBI:78522"/>
        <dbReference type="ChEBI" id="CHEBI:232036"/>
    </reaction>
</comment>
<name>A0A2T3WAQ8_9DEIO</name>
<dbReference type="Pfam" id="PF00583">
    <property type="entry name" value="Acetyltransf_1"/>
    <property type="match status" value="1"/>
</dbReference>
<dbReference type="CDD" id="cd04301">
    <property type="entry name" value="NAT_SF"/>
    <property type="match status" value="1"/>
</dbReference>
<evidence type="ECO:0000313" key="8">
    <source>
        <dbReference type="Proteomes" id="UP000240317"/>
    </source>
</evidence>
<sequence>MPHTYRCGAFDCGEPSMNDALRGELLSAIREGRSRAYYVEENGTCLGFIALRAESFELSDSIDRERYALSARNVPGVLLELIAVDERAQGRGLGRWLVLAAVELARRGAELMGVRFLVLDSLPPRVPFYERLGFERTKYQPDGKTVFMALDLLE</sequence>
<evidence type="ECO:0000256" key="4">
    <source>
        <dbReference type="ARBA" id="ARBA00023315"/>
    </source>
</evidence>
<keyword evidence="4" id="KW-0012">Acyltransferase</keyword>